<dbReference type="InterPro" id="IPR008995">
    <property type="entry name" value="Mo/tungstate-bd_C_term_dom"/>
</dbReference>
<dbReference type="InterPro" id="IPR003593">
    <property type="entry name" value="AAA+_ATPase"/>
</dbReference>
<dbReference type="PROSITE" id="PS50893">
    <property type="entry name" value="ABC_TRANSPORTER_2"/>
    <property type="match status" value="1"/>
</dbReference>
<dbReference type="SMART" id="SM00382">
    <property type="entry name" value="AAA"/>
    <property type="match status" value="1"/>
</dbReference>
<dbReference type="FunFam" id="3.40.50.300:FF:000425">
    <property type="entry name" value="Probable ABC transporter, ATP-binding subunit"/>
    <property type="match status" value="1"/>
</dbReference>
<proteinExistence type="predicted"/>
<dbReference type="OrthoDB" id="9802264at2"/>
<keyword evidence="7" id="KW-1185">Reference proteome</keyword>
<feature type="domain" description="ABC transporter" evidence="5">
    <location>
        <begin position="3"/>
        <end position="233"/>
    </location>
</feature>
<dbReference type="SUPFAM" id="SSF52540">
    <property type="entry name" value="P-loop containing nucleoside triphosphate hydrolases"/>
    <property type="match status" value="1"/>
</dbReference>
<dbReference type="PROSITE" id="PS00211">
    <property type="entry name" value="ABC_TRANSPORTER_1"/>
    <property type="match status" value="1"/>
</dbReference>
<dbReference type="GO" id="GO:0015418">
    <property type="term" value="F:ABC-type quaternary ammonium compound transporting activity"/>
    <property type="evidence" value="ECO:0007669"/>
    <property type="project" value="UniProtKB-EC"/>
</dbReference>
<dbReference type="InterPro" id="IPR003439">
    <property type="entry name" value="ABC_transporter-like_ATP-bd"/>
</dbReference>
<evidence type="ECO:0000256" key="4">
    <source>
        <dbReference type="ARBA" id="ARBA00066388"/>
    </source>
</evidence>
<protein>
    <recommendedName>
        <fullName evidence="4">ABC-type quaternary amine transporter</fullName>
        <ecNumber evidence="4">7.6.2.9</ecNumber>
    </recommendedName>
</protein>
<reference evidence="6 7" key="1">
    <citation type="submission" date="2016-10" db="EMBL/GenBank/DDBJ databases">
        <authorList>
            <person name="de Groot N.N."/>
        </authorList>
    </citation>
    <scope>NUCLEOTIDE SEQUENCE [LARGE SCALE GENOMIC DNA]</scope>
    <source>
        <strain evidence="6 7">DSM 23310</strain>
    </source>
</reference>
<dbReference type="GO" id="GO:0043190">
    <property type="term" value="C:ATP-binding cassette (ABC) transporter complex"/>
    <property type="evidence" value="ECO:0007669"/>
    <property type="project" value="InterPro"/>
</dbReference>
<evidence type="ECO:0000313" key="6">
    <source>
        <dbReference type="EMBL" id="SDX37423.1"/>
    </source>
</evidence>
<evidence type="ECO:0000313" key="7">
    <source>
        <dbReference type="Proteomes" id="UP000198828"/>
    </source>
</evidence>
<dbReference type="EMBL" id="FNNG01000010">
    <property type="protein sequence ID" value="SDX37423.1"/>
    <property type="molecule type" value="Genomic_DNA"/>
</dbReference>
<evidence type="ECO:0000256" key="3">
    <source>
        <dbReference type="ARBA" id="ARBA00022840"/>
    </source>
</evidence>
<organism evidence="6 7">
    <name type="scientific">Tepidimicrobium xylanilyticum</name>
    <dbReference type="NCBI Taxonomy" id="1123352"/>
    <lineage>
        <taxon>Bacteria</taxon>
        <taxon>Bacillati</taxon>
        <taxon>Bacillota</taxon>
        <taxon>Tissierellia</taxon>
        <taxon>Tissierellales</taxon>
        <taxon>Tepidimicrobiaceae</taxon>
        <taxon>Tepidimicrobium</taxon>
    </lineage>
</organism>
<dbReference type="Pfam" id="PF08402">
    <property type="entry name" value="TOBE_2"/>
    <property type="match status" value="1"/>
</dbReference>
<dbReference type="PANTHER" id="PTHR42781">
    <property type="entry name" value="SPERMIDINE/PUTRESCINE IMPORT ATP-BINDING PROTEIN POTA"/>
    <property type="match status" value="1"/>
</dbReference>
<name>A0A1H3B690_9FIRM</name>
<gene>
    <name evidence="6" type="ORF">SAMN05660923_02186</name>
</gene>
<dbReference type="GO" id="GO:0016887">
    <property type="term" value="F:ATP hydrolysis activity"/>
    <property type="evidence" value="ECO:0007669"/>
    <property type="project" value="InterPro"/>
</dbReference>
<keyword evidence="1" id="KW-0813">Transport</keyword>
<dbReference type="GO" id="GO:0005524">
    <property type="term" value="F:ATP binding"/>
    <property type="evidence" value="ECO:0007669"/>
    <property type="project" value="UniProtKB-KW"/>
</dbReference>
<dbReference type="Proteomes" id="UP000198828">
    <property type="component" value="Unassembled WGS sequence"/>
</dbReference>
<accession>A0A1H3B690</accession>
<evidence type="ECO:0000256" key="2">
    <source>
        <dbReference type="ARBA" id="ARBA00022741"/>
    </source>
</evidence>
<dbReference type="Pfam" id="PF00005">
    <property type="entry name" value="ABC_tran"/>
    <property type="match status" value="1"/>
</dbReference>
<keyword evidence="2" id="KW-0547">Nucleotide-binding</keyword>
<dbReference type="SUPFAM" id="SSF50331">
    <property type="entry name" value="MOP-like"/>
    <property type="match status" value="1"/>
</dbReference>
<dbReference type="InterPro" id="IPR017871">
    <property type="entry name" value="ABC_transporter-like_CS"/>
</dbReference>
<dbReference type="Gene3D" id="3.40.50.300">
    <property type="entry name" value="P-loop containing nucleotide triphosphate hydrolases"/>
    <property type="match status" value="1"/>
</dbReference>
<dbReference type="InterPro" id="IPR013611">
    <property type="entry name" value="Transp-assoc_OB_typ2"/>
</dbReference>
<dbReference type="InterPro" id="IPR050093">
    <property type="entry name" value="ABC_SmlMolc_Importer"/>
</dbReference>
<evidence type="ECO:0000256" key="1">
    <source>
        <dbReference type="ARBA" id="ARBA00022448"/>
    </source>
</evidence>
<dbReference type="EC" id="7.6.2.9" evidence="4"/>
<sequence>MFVKLENVTKTFNEVIAVDRLSFKVEKGQIMCLLGPSGCGKTTTLKSIGGFLKINSGRIIIDGQDITNLPPEIRPTSTVFQSYALFPHMTVLQNVIYGLKFKGYSRKEAIKKGEEYLEIVGLLPYRNRNVQQLSGGQQQRVALARALVVTPKVLLLDEPLSNLDAKLRVKMREEIKDIQSQLGITMIFVTHDQEEALYIADIIAVMNEGKLEQIGTPQEVYCNPKSKFVLDFIGNSNVIEESSGSISFVRPEEIIMDRHQGNTYGKVVKRKFIGSYISYVVQTEKNKLNVQAQNVGNEGFELGEYVYLTYKERYISLEKHSNI</sequence>
<dbReference type="InterPro" id="IPR027417">
    <property type="entry name" value="P-loop_NTPase"/>
</dbReference>
<keyword evidence="3 6" id="KW-0067">ATP-binding</keyword>
<evidence type="ECO:0000259" key="5">
    <source>
        <dbReference type="PROSITE" id="PS50893"/>
    </source>
</evidence>
<dbReference type="RefSeq" id="WP_093753622.1">
    <property type="nucleotide sequence ID" value="NZ_BSYN01000005.1"/>
</dbReference>
<dbReference type="AlphaFoldDB" id="A0A1H3B690"/>
<dbReference type="PANTHER" id="PTHR42781:SF4">
    <property type="entry name" value="SPERMIDINE_PUTRESCINE IMPORT ATP-BINDING PROTEIN POTA"/>
    <property type="match status" value="1"/>
</dbReference>